<feature type="transmembrane region" description="Helical" evidence="6">
    <location>
        <begin position="256"/>
        <end position="280"/>
    </location>
</feature>
<keyword evidence="2" id="KW-1003">Cell membrane</keyword>
<feature type="transmembrane region" description="Helical" evidence="6">
    <location>
        <begin position="187"/>
        <end position="209"/>
    </location>
</feature>
<keyword evidence="5 6" id="KW-0472">Membrane</keyword>
<evidence type="ECO:0000256" key="6">
    <source>
        <dbReference type="SAM" id="Phobius"/>
    </source>
</evidence>
<reference evidence="7 8" key="1">
    <citation type="submission" date="2020-08" db="EMBL/GenBank/DDBJ databases">
        <title>Sequencing the genomes of 1000 actinobacteria strains.</title>
        <authorList>
            <person name="Klenk H.-P."/>
        </authorList>
    </citation>
    <scope>NUCLEOTIDE SEQUENCE [LARGE SCALE GENOMIC DNA]</scope>
    <source>
        <strain evidence="7 8">DSM 23040</strain>
    </source>
</reference>
<evidence type="ECO:0000256" key="3">
    <source>
        <dbReference type="ARBA" id="ARBA00022692"/>
    </source>
</evidence>
<evidence type="ECO:0000256" key="2">
    <source>
        <dbReference type="ARBA" id="ARBA00022475"/>
    </source>
</evidence>
<evidence type="ECO:0000256" key="5">
    <source>
        <dbReference type="ARBA" id="ARBA00023136"/>
    </source>
</evidence>
<protein>
    <submittedName>
        <fullName evidence="7">Membrane protein</fullName>
    </submittedName>
</protein>
<dbReference type="InterPro" id="IPR017039">
    <property type="entry name" value="Virul_fac_BrkB"/>
</dbReference>
<evidence type="ECO:0000313" key="8">
    <source>
        <dbReference type="Proteomes" id="UP000568050"/>
    </source>
</evidence>
<dbReference type="PANTHER" id="PTHR30213">
    <property type="entry name" value="INNER MEMBRANE PROTEIN YHJD"/>
    <property type="match status" value="1"/>
</dbReference>
<feature type="transmembrane region" description="Helical" evidence="6">
    <location>
        <begin position="42"/>
        <end position="64"/>
    </location>
</feature>
<keyword evidence="3 6" id="KW-0812">Transmembrane</keyword>
<gene>
    <name evidence="7" type="ORF">FHX50_001725</name>
</gene>
<dbReference type="Pfam" id="PF03631">
    <property type="entry name" value="Virul_fac_BrkB"/>
    <property type="match status" value="1"/>
</dbReference>
<keyword evidence="8" id="KW-1185">Reference proteome</keyword>
<evidence type="ECO:0000313" key="7">
    <source>
        <dbReference type="EMBL" id="MBB3023430.1"/>
    </source>
</evidence>
<proteinExistence type="predicted"/>
<evidence type="ECO:0000256" key="4">
    <source>
        <dbReference type="ARBA" id="ARBA00022989"/>
    </source>
</evidence>
<dbReference type="Proteomes" id="UP000568050">
    <property type="component" value="Unassembled WGS sequence"/>
</dbReference>
<dbReference type="PANTHER" id="PTHR30213:SF0">
    <property type="entry name" value="UPF0761 MEMBRANE PROTEIN YIHY"/>
    <property type="match status" value="1"/>
</dbReference>
<feature type="transmembrane region" description="Helical" evidence="6">
    <location>
        <begin position="221"/>
        <end position="244"/>
    </location>
</feature>
<name>A0A839QX87_9MICO</name>
<comment type="caution">
    <text evidence="7">The sequence shown here is derived from an EMBL/GenBank/DDBJ whole genome shotgun (WGS) entry which is preliminary data.</text>
</comment>
<accession>A0A839QX87</accession>
<sequence length="371" mass="40484">MGSQKSEITVRRPRLTVIHVLHRVGVRMLEVQVWDVAATMTFYALLSSLPASIALISILSMLGIEEQSVSAVGSLITQIFPTADPEPWERAVLTLSTTGGGLPGLVLGIAGSLISSSNGVAAYHRTMHRVYNTREGRSFLWFRLVVLGETVLLMVLFTLAMIVLLLGNEFSRRVGVHIGVPEAAFDTWSIIKWPILLLLITVLISFTSVYVPNVRLPYERLITAGSALSVLTLFGAAAALGWLLEIITSYAQILTTLNSLIGILVLAWLAAIVLITGTIIDAEFLRARQIAAGLPAWDRLCLEPVHSGTLEYFERDEARQAEMCRSVAESARTGEPITVRRGVLVAEADHWLAVNPRPDDQAPPKESDRSG</sequence>
<dbReference type="AlphaFoldDB" id="A0A839QX87"/>
<dbReference type="GO" id="GO:0005886">
    <property type="term" value="C:plasma membrane"/>
    <property type="evidence" value="ECO:0007669"/>
    <property type="project" value="UniProtKB-SubCell"/>
</dbReference>
<evidence type="ECO:0000256" key="1">
    <source>
        <dbReference type="ARBA" id="ARBA00004651"/>
    </source>
</evidence>
<comment type="subcellular location">
    <subcellularLocation>
        <location evidence="1">Cell membrane</location>
        <topology evidence="1">Multi-pass membrane protein</topology>
    </subcellularLocation>
</comment>
<dbReference type="RefSeq" id="WP_183376602.1">
    <property type="nucleotide sequence ID" value="NZ_CBCSFZ010000013.1"/>
</dbReference>
<feature type="transmembrane region" description="Helical" evidence="6">
    <location>
        <begin position="102"/>
        <end position="123"/>
    </location>
</feature>
<dbReference type="EMBL" id="JACHWP010000005">
    <property type="protein sequence ID" value="MBB3023430.1"/>
    <property type="molecule type" value="Genomic_DNA"/>
</dbReference>
<organism evidence="7 8">
    <name type="scientific">Helcobacillus massiliensis</name>
    <dbReference type="NCBI Taxonomy" id="521392"/>
    <lineage>
        <taxon>Bacteria</taxon>
        <taxon>Bacillati</taxon>
        <taxon>Actinomycetota</taxon>
        <taxon>Actinomycetes</taxon>
        <taxon>Micrococcales</taxon>
        <taxon>Dermabacteraceae</taxon>
        <taxon>Helcobacillus</taxon>
    </lineage>
</organism>
<feature type="transmembrane region" description="Helical" evidence="6">
    <location>
        <begin position="144"/>
        <end position="167"/>
    </location>
</feature>
<keyword evidence="4 6" id="KW-1133">Transmembrane helix</keyword>